<sequence length="282" mass="32368">MSLTNTPQMAVLLSALIMVVAVNCVLGQSKSTILLDKRGKEVQLHSDAHYYEVVNINESGGGTRVTYLMEDSSKVSLYTYSDLNGGRFEGGILEGPYYKWYKNGELEFQAEYQRGKLTGAYKSWYENGQLRYKIGYLDGEKHDSLTAYYETGRLRRIEVYSLGKLTTGHLYNEQGEEIDFFPMEQMPEFKGGEQRMMKWIFQHVNYPRKAYKDNVEGIVIVSFVIEKNGRVDEAEIIRSVHPEIDAEALRVVKLMPSWKPGLQEGKPARVRYTLPLKFSLKK</sequence>
<dbReference type="NCBIfam" id="TIGR01352">
    <property type="entry name" value="tonB_Cterm"/>
    <property type="match status" value="1"/>
</dbReference>
<evidence type="ECO:0000256" key="5">
    <source>
        <dbReference type="ARBA" id="ARBA00022519"/>
    </source>
</evidence>
<keyword evidence="7" id="KW-0653">Protein transport</keyword>
<evidence type="ECO:0000256" key="7">
    <source>
        <dbReference type="ARBA" id="ARBA00022927"/>
    </source>
</evidence>
<evidence type="ECO:0000313" key="12">
    <source>
        <dbReference type="Proteomes" id="UP000474777"/>
    </source>
</evidence>
<keyword evidence="6" id="KW-0812">Transmembrane</keyword>
<evidence type="ECO:0000259" key="10">
    <source>
        <dbReference type="PROSITE" id="PS52015"/>
    </source>
</evidence>
<comment type="caution">
    <text evidence="11">The sequence shown here is derived from an EMBL/GenBank/DDBJ whole genome shotgun (WGS) entry which is preliminary data.</text>
</comment>
<dbReference type="Proteomes" id="UP000474777">
    <property type="component" value="Unassembled WGS sequence"/>
</dbReference>
<evidence type="ECO:0000256" key="9">
    <source>
        <dbReference type="ARBA" id="ARBA00023136"/>
    </source>
</evidence>
<comment type="subcellular location">
    <subcellularLocation>
        <location evidence="1">Cell inner membrane</location>
        <topology evidence="1">Single-pass membrane protein</topology>
        <orientation evidence="1">Periplasmic side</orientation>
    </subcellularLocation>
</comment>
<dbReference type="PROSITE" id="PS52015">
    <property type="entry name" value="TONB_CTD"/>
    <property type="match status" value="1"/>
</dbReference>
<dbReference type="Pfam" id="PF03544">
    <property type="entry name" value="TonB_C"/>
    <property type="match status" value="1"/>
</dbReference>
<keyword evidence="12" id="KW-1185">Reference proteome</keyword>
<evidence type="ECO:0000256" key="1">
    <source>
        <dbReference type="ARBA" id="ARBA00004383"/>
    </source>
</evidence>
<name>A0A6B3LQS7_9BACT</name>
<accession>A0A6B3LQS7</accession>
<evidence type="ECO:0000256" key="6">
    <source>
        <dbReference type="ARBA" id="ARBA00022692"/>
    </source>
</evidence>
<dbReference type="Pfam" id="PF07661">
    <property type="entry name" value="MORN_2"/>
    <property type="match status" value="2"/>
</dbReference>
<reference evidence="11 12" key="1">
    <citation type="submission" date="2020-02" db="EMBL/GenBank/DDBJ databases">
        <authorList>
            <person name="Kim M.K."/>
        </authorList>
    </citation>
    <scope>NUCLEOTIDE SEQUENCE [LARGE SCALE GENOMIC DNA]</scope>
    <source>
        <strain evidence="11 12">BT327</strain>
    </source>
</reference>
<evidence type="ECO:0000256" key="8">
    <source>
        <dbReference type="ARBA" id="ARBA00022989"/>
    </source>
</evidence>
<dbReference type="InterPro" id="IPR037682">
    <property type="entry name" value="TonB_C"/>
</dbReference>
<evidence type="ECO:0000256" key="2">
    <source>
        <dbReference type="ARBA" id="ARBA00006555"/>
    </source>
</evidence>
<dbReference type="InterPro" id="IPR051045">
    <property type="entry name" value="TonB-dependent_transducer"/>
</dbReference>
<dbReference type="InterPro" id="IPR006260">
    <property type="entry name" value="TonB/TolA_C"/>
</dbReference>
<dbReference type="GO" id="GO:0055085">
    <property type="term" value="P:transmembrane transport"/>
    <property type="evidence" value="ECO:0007669"/>
    <property type="project" value="InterPro"/>
</dbReference>
<evidence type="ECO:0000256" key="4">
    <source>
        <dbReference type="ARBA" id="ARBA00022475"/>
    </source>
</evidence>
<protein>
    <submittedName>
        <fullName evidence="11">TonB family protein</fullName>
    </submittedName>
</protein>
<comment type="similarity">
    <text evidence="2">Belongs to the TonB family.</text>
</comment>
<dbReference type="RefSeq" id="WP_163911405.1">
    <property type="nucleotide sequence ID" value="NZ_JAAGWD010000001.1"/>
</dbReference>
<keyword evidence="3" id="KW-0813">Transport</keyword>
<keyword evidence="4" id="KW-1003">Cell membrane</keyword>
<dbReference type="AlphaFoldDB" id="A0A6B3LQS7"/>
<dbReference type="InterPro" id="IPR011652">
    <property type="entry name" value="MORN_2"/>
</dbReference>
<proteinExistence type="inferred from homology"/>
<dbReference type="GO" id="GO:0015031">
    <property type="term" value="P:protein transport"/>
    <property type="evidence" value="ECO:0007669"/>
    <property type="project" value="UniProtKB-KW"/>
</dbReference>
<dbReference type="SUPFAM" id="SSF74653">
    <property type="entry name" value="TolA/TonB C-terminal domain"/>
    <property type="match status" value="1"/>
</dbReference>
<dbReference type="EMBL" id="JAAGWD010000001">
    <property type="protein sequence ID" value="NEM96348.1"/>
    <property type="molecule type" value="Genomic_DNA"/>
</dbReference>
<keyword evidence="5" id="KW-0997">Cell inner membrane</keyword>
<dbReference type="Gene3D" id="3.30.1150.10">
    <property type="match status" value="1"/>
</dbReference>
<dbReference type="GO" id="GO:0031992">
    <property type="term" value="F:energy transducer activity"/>
    <property type="evidence" value="ECO:0007669"/>
    <property type="project" value="TreeGrafter"/>
</dbReference>
<dbReference type="GO" id="GO:0098797">
    <property type="term" value="C:plasma membrane protein complex"/>
    <property type="evidence" value="ECO:0007669"/>
    <property type="project" value="TreeGrafter"/>
</dbReference>
<dbReference type="PANTHER" id="PTHR33446">
    <property type="entry name" value="PROTEIN TONB-RELATED"/>
    <property type="match status" value="1"/>
</dbReference>
<keyword evidence="9" id="KW-0472">Membrane</keyword>
<gene>
    <name evidence="11" type="ORF">GXP69_01460</name>
</gene>
<evidence type="ECO:0000256" key="3">
    <source>
        <dbReference type="ARBA" id="ARBA00022448"/>
    </source>
</evidence>
<keyword evidence="8" id="KW-1133">Transmembrane helix</keyword>
<dbReference type="PANTHER" id="PTHR33446:SF2">
    <property type="entry name" value="PROTEIN TONB"/>
    <property type="match status" value="1"/>
</dbReference>
<feature type="domain" description="TonB C-terminal" evidence="10">
    <location>
        <begin position="191"/>
        <end position="282"/>
    </location>
</feature>
<dbReference type="SUPFAM" id="SSF82185">
    <property type="entry name" value="Histone H3 K4-specific methyltransferase SET7/9 N-terminal domain"/>
    <property type="match status" value="1"/>
</dbReference>
<evidence type="ECO:0000313" key="11">
    <source>
        <dbReference type="EMBL" id="NEM96348.1"/>
    </source>
</evidence>
<dbReference type="Gene3D" id="2.20.110.10">
    <property type="entry name" value="Histone H3 K4-specific methyltransferase SET7/9 N-terminal domain"/>
    <property type="match status" value="1"/>
</dbReference>
<organism evidence="11 12">
    <name type="scientific">Pontibacter burrus</name>
    <dbReference type="NCBI Taxonomy" id="2704466"/>
    <lineage>
        <taxon>Bacteria</taxon>
        <taxon>Pseudomonadati</taxon>
        <taxon>Bacteroidota</taxon>
        <taxon>Cytophagia</taxon>
        <taxon>Cytophagales</taxon>
        <taxon>Hymenobacteraceae</taxon>
        <taxon>Pontibacter</taxon>
    </lineage>
</organism>